<dbReference type="InterPro" id="IPR050960">
    <property type="entry name" value="AB_hydrolase_4_sf"/>
</dbReference>
<dbReference type="InterPro" id="IPR029058">
    <property type="entry name" value="AB_hydrolase_fold"/>
</dbReference>
<feature type="domain" description="AB hydrolase-1" evidence="3">
    <location>
        <begin position="94"/>
        <end position="303"/>
    </location>
</feature>
<dbReference type="InterPro" id="IPR000073">
    <property type="entry name" value="AB_hydrolase_1"/>
</dbReference>
<dbReference type="SUPFAM" id="SSF53474">
    <property type="entry name" value="alpha/beta-Hydrolases"/>
    <property type="match status" value="1"/>
</dbReference>
<evidence type="ECO:0000259" key="3">
    <source>
        <dbReference type="Pfam" id="PF00561"/>
    </source>
</evidence>
<dbReference type="EMBL" id="JWIN03000015">
    <property type="protein sequence ID" value="KAB1266883.1"/>
    <property type="molecule type" value="Genomic_DNA"/>
</dbReference>
<dbReference type="Proteomes" id="UP000299084">
    <property type="component" value="Unassembled WGS sequence"/>
</dbReference>
<comment type="caution">
    <text evidence="4">The sequence shown here is derived from an EMBL/GenBank/DDBJ whole genome shotgun (WGS) entry which is preliminary data.</text>
</comment>
<evidence type="ECO:0000313" key="4">
    <source>
        <dbReference type="EMBL" id="KAB1266883.1"/>
    </source>
</evidence>
<evidence type="ECO:0000313" key="5">
    <source>
        <dbReference type="Proteomes" id="UP000299084"/>
    </source>
</evidence>
<sequence>MLSYFLSPQNDTWTEPFSLLLGLGASLYLGYYWTWVPQRPQLVTGSQFLAFLEQHCPVTMETFYPTLWCFEGRLQTIFRVLLQSRPLVLYSRAVVFNNRGCRGEELLTYRAFCASNTEDLETVVNHVKRRYSQAPLLAVGVSLGGVLVLNHLARMGRAAGLVAALTFSACWDSSETTRSLETPLNSLLFNQCLTAGLCQIVNRNRKVMEKVVNVDFVLQARTIRQFDERYTAVAFGFQDCASYYRAASPRTKVDAIEIPVLCLNAADDPFSSVHALPLQAAQHSPHVALLVTARGGHIGYLEGLLPWQHCYMNRVFHQYTRAVFQHPQELLCLRAPTPPEGGKS</sequence>
<dbReference type="GO" id="GO:0051792">
    <property type="term" value="P:medium-chain fatty acid biosynthetic process"/>
    <property type="evidence" value="ECO:0007669"/>
    <property type="project" value="TreeGrafter"/>
</dbReference>
<reference evidence="4 5" key="1">
    <citation type="journal article" date="2019" name="Mol. Ecol. Resour.">
        <title>Improving Illumina assemblies with Hi-C and long reads: an example with the North African dromedary.</title>
        <authorList>
            <person name="Elbers J.P."/>
            <person name="Rogers M.F."/>
            <person name="Perelman P.L."/>
            <person name="Proskuryakova A.A."/>
            <person name="Serdyukova N.A."/>
            <person name="Johnson W.E."/>
            <person name="Horin P."/>
            <person name="Corander J."/>
            <person name="Murphy D."/>
            <person name="Burger P.A."/>
        </authorList>
    </citation>
    <scope>NUCLEOTIDE SEQUENCE [LARGE SCALE GENOMIC DNA]</scope>
    <source>
        <strain evidence="4">Drom800</strain>
        <tissue evidence="4">Blood</tissue>
    </source>
</reference>
<comment type="similarity">
    <text evidence="1">Belongs to the AB hydrolase superfamily. AB hydrolase 4 family.</text>
</comment>
<proteinExistence type="inferred from homology"/>
<dbReference type="PANTHER" id="PTHR10794:SF60">
    <property type="entry name" value="PROTEIN ABHD1"/>
    <property type="match status" value="1"/>
</dbReference>
<feature type="active site" description="Charge relay system" evidence="2">
    <location>
        <position position="268"/>
    </location>
</feature>
<name>A0A5N4D6W5_CAMDR</name>
<dbReference type="Gene3D" id="3.40.50.1820">
    <property type="entry name" value="alpha/beta hydrolase"/>
    <property type="match status" value="1"/>
</dbReference>
<gene>
    <name evidence="4" type="ORF">Cadr_000017928</name>
</gene>
<dbReference type="GO" id="GO:0008126">
    <property type="term" value="F:acetylesterase activity"/>
    <property type="evidence" value="ECO:0007669"/>
    <property type="project" value="TreeGrafter"/>
</dbReference>
<feature type="active site" description="Charge relay system" evidence="2">
    <location>
        <position position="142"/>
    </location>
</feature>
<keyword evidence="5" id="KW-1185">Reference proteome</keyword>
<evidence type="ECO:0000256" key="1">
    <source>
        <dbReference type="ARBA" id="ARBA00010884"/>
    </source>
</evidence>
<dbReference type="GO" id="GO:0051793">
    <property type="term" value="P:medium-chain fatty acid catabolic process"/>
    <property type="evidence" value="ECO:0007669"/>
    <property type="project" value="TreeGrafter"/>
</dbReference>
<feature type="active site" description="Charge relay system" evidence="2">
    <location>
        <position position="297"/>
    </location>
</feature>
<accession>A0A5N4D6W5</accession>
<organism evidence="4 5">
    <name type="scientific">Camelus dromedarius</name>
    <name type="common">Dromedary</name>
    <name type="synonym">Arabian camel</name>
    <dbReference type="NCBI Taxonomy" id="9838"/>
    <lineage>
        <taxon>Eukaryota</taxon>
        <taxon>Metazoa</taxon>
        <taxon>Chordata</taxon>
        <taxon>Craniata</taxon>
        <taxon>Vertebrata</taxon>
        <taxon>Euteleostomi</taxon>
        <taxon>Mammalia</taxon>
        <taxon>Eutheria</taxon>
        <taxon>Laurasiatheria</taxon>
        <taxon>Artiodactyla</taxon>
        <taxon>Tylopoda</taxon>
        <taxon>Camelidae</taxon>
        <taxon>Camelus</taxon>
    </lineage>
</organism>
<dbReference type="PANTHER" id="PTHR10794">
    <property type="entry name" value="ABHYDROLASE DOMAIN-CONTAINING PROTEIN"/>
    <property type="match status" value="1"/>
</dbReference>
<dbReference type="AlphaFoldDB" id="A0A5N4D6W5"/>
<protein>
    <submittedName>
        <fullName evidence="4">Protein ABHD1</fullName>
    </submittedName>
</protein>
<dbReference type="PIRSF" id="PIRSF005211">
    <property type="entry name" value="Ab_hydro_YheT"/>
    <property type="match status" value="1"/>
</dbReference>
<evidence type="ECO:0000256" key="2">
    <source>
        <dbReference type="PIRSR" id="PIRSR005211-1"/>
    </source>
</evidence>
<dbReference type="Pfam" id="PF00561">
    <property type="entry name" value="Abhydrolase_1"/>
    <property type="match status" value="1"/>
</dbReference>
<dbReference type="GO" id="GO:0047372">
    <property type="term" value="F:monoacylglycerol lipase activity"/>
    <property type="evidence" value="ECO:0007669"/>
    <property type="project" value="TreeGrafter"/>
</dbReference>
<dbReference type="InterPro" id="IPR012020">
    <property type="entry name" value="ABHD4"/>
</dbReference>